<feature type="transmembrane region" description="Helical" evidence="1">
    <location>
        <begin position="388"/>
        <end position="413"/>
    </location>
</feature>
<feature type="transmembrane region" description="Helical" evidence="1">
    <location>
        <begin position="321"/>
        <end position="343"/>
    </location>
</feature>
<feature type="transmembrane region" description="Helical" evidence="1">
    <location>
        <begin position="355"/>
        <end position="376"/>
    </location>
</feature>
<feature type="transmembrane region" description="Helical" evidence="1">
    <location>
        <begin position="184"/>
        <end position="205"/>
    </location>
</feature>
<feature type="transmembrane region" description="Helical" evidence="1">
    <location>
        <begin position="12"/>
        <end position="35"/>
    </location>
</feature>
<keyword evidence="1" id="KW-1133">Transmembrane helix</keyword>
<sequence length="493" mass="51757">MTLPSSPLGATATPATASLPATGLLMLAVALAFALRYPLPGNADRLADIGTLSAYAPAALLGYVGGMALLFALYLRGLRLCRRVEPKAAAWVVFAVGAALAAAFALMYPVNAIDLFIYAVRSRVFTAHAADPQAVPPAAFPDDPLMAFASAEWGDDTSPYGPLWTLVAAPATALAGDDLGLALAAYKLLAVAAILAGGWLIFAVVRAEAPARAPAAALAYLWNPLVLWEGAGNGHNDALLAVPLLLALLAWARRRDALVPAWLVVGAALKYATLPLLPLAAVTLWRRGGPGRRRTLAFGLALAAAVGLLSLAPFFDPAATLRSALAQGSIALTSPAWLATAALRGLLPAEVARGLVRLLTGALFLAGLALLGRAVWRLPERLPRASFELLALLLATISWNFRPWYLIWPLALAATLPSPWPLRRMIAWAAGALAAYAVLIWAVPLAGIDRQSANVAAVLLMFGPVAAATLLELRERRRRLRDISNRPSGDRAA</sequence>
<evidence type="ECO:0000313" key="2">
    <source>
        <dbReference type="EMBL" id="CAA9537087.1"/>
    </source>
</evidence>
<feature type="transmembrane region" description="Helical" evidence="1">
    <location>
        <begin position="425"/>
        <end position="447"/>
    </location>
</feature>
<dbReference type="AlphaFoldDB" id="A0A6J4U0J2"/>
<reference evidence="2" key="1">
    <citation type="submission" date="2020-02" db="EMBL/GenBank/DDBJ databases">
        <authorList>
            <person name="Meier V. D."/>
        </authorList>
    </citation>
    <scope>NUCLEOTIDE SEQUENCE</scope>
    <source>
        <strain evidence="2">AVDCRST_MAG59</strain>
    </source>
</reference>
<gene>
    <name evidence="2" type="ORF">AVDCRST_MAG59-424</name>
</gene>
<feature type="transmembrane region" description="Helical" evidence="1">
    <location>
        <begin position="296"/>
        <end position="315"/>
    </location>
</feature>
<dbReference type="EMBL" id="CADCWF010000017">
    <property type="protein sequence ID" value="CAA9537087.1"/>
    <property type="molecule type" value="Genomic_DNA"/>
</dbReference>
<feature type="transmembrane region" description="Helical" evidence="1">
    <location>
        <begin position="55"/>
        <end position="76"/>
    </location>
</feature>
<keyword evidence="1" id="KW-0812">Transmembrane</keyword>
<accession>A0A6J4U0J2</accession>
<feature type="transmembrane region" description="Helical" evidence="1">
    <location>
        <begin position="453"/>
        <end position="471"/>
    </location>
</feature>
<feature type="transmembrane region" description="Helical" evidence="1">
    <location>
        <begin position="259"/>
        <end position="284"/>
    </location>
</feature>
<name>A0A6J4U0J2_9BACT</name>
<evidence type="ECO:0008006" key="3">
    <source>
        <dbReference type="Google" id="ProtNLM"/>
    </source>
</evidence>
<evidence type="ECO:0000256" key="1">
    <source>
        <dbReference type="SAM" id="Phobius"/>
    </source>
</evidence>
<keyword evidence="1" id="KW-0472">Membrane</keyword>
<protein>
    <recommendedName>
        <fullName evidence="3">DUF2029 domain-containing protein</fullName>
    </recommendedName>
</protein>
<feature type="transmembrane region" description="Helical" evidence="1">
    <location>
        <begin position="88"/>
        <end position="108"/>
    </location>
</feature>
<proteinExistence type="predicted"/>
<dbReference type="Pfam" id="PF26314">
    <property type="entry name" value="MptA_B_family"/>
    <property type="match status" value="1"/>
</dbReference>
<organism evidence="2">
    <name type="scientific">uncultured Thermomicrobiales bacterium</name>
    <dbReference type="NCBI Taxonomy" id="1645740"/>
    <lineage>
        <taxon>Bacteria</taxon>
        <taxon>Pseudomonadati</taxon>
        <taxon>Thermomicrobiota</taxon>
        <taxon>Thermomicrobia</taxon>
        <taxon>Thermomicrobiales</taxon>
        <taxon>environmental samples</taxon>
    </lineage>
</organism>